<dbReference type="EMBL" id="CAJVPY010006207">
    <property type="protein sequence ID" value="CAG8658429.1"/>
    <property type="molecule type" value="Genomic_DNA"/>
</dbReference>
<feature type="non-terminal residue" evidence="1">
    <location>
        <position position="1"/>
    </location>
</feature>
<dbReference type="Proteomes" id="UP000789405">
    <property type="component" value="Unassembled WGS sequence"/>
</dbReference>
<keyword evidence="2" id="KW-1185">Reference proteome</keyword>
<accession>A0A9N9DZI9</accession>
<dbReference type="AlphaFoldDB" id="A0A9N9DZI9"/>
<proteinExistence type="predicted"/>
<reference evidence="1" key="1">
    <citation type="submission" date="2021-06" db="EMBL/GenBank/DDBJ databases">
        <authorList>
            <person name="Kallberg Y."/>
            <person name="Tangrot J."/>
            <person name="Rosling A."/>
        </authorList>
    </citation>
    <scope>NUCLEOTIDE SEQUENCE</scope>
    <source>
        <strain evidence="1">MA453B</strain>
    </source>
</reference>
<dbReference type="OrthoDB" id="167555at2759"/>
<comment type="caution">
    <text evidence="1">The sequence shown here is derived from an EMBL/GenBank/DDBJ whole genome shotgun (WGS) entry which is preliminary data.</text>
</comment>
<evidence type="ECO:0000313" key="2">
    <source>
        <dbReference type="Proteomes" id="UP000789405"/>
    </source>
</evidence>
<evidence type="ECO:0000313" key="1">
    <source>
        <dbReference type="EMBL" id="CAG8658429.1"/>
    </source>
</evidence>
<name>A0A9N9DZI9_9GLOM</name>
<organism evidence="1 2">
    <name type="scientific">Dentiscutata erythropus</name>
    <dbReference type="NCBI Taxonomy" id="1348616"/>
    <lineage>
        <taxon>Eukaryota</taxon>
        <taxon>Fungi</taxon>
        <taxon>Fungi incertae sedis</taxon>
        <taxon>Mucoromycota</taxon>
        <taxon>Glomeromycotina</taxon>
        <taxon>Glomeromycetes</taxon>
        <taxon>Diversisporales</taxon>
        <taxon>Gigasporaceae</taxon>
        <taxon>Dentiscutata</taxon>
    </lineage>
</organism>
<protein>
    <submittedName>
        <fullName evidence="1">26031_t:CDS:1</fullName>
    </submittedName>
</protein>
<gene>
    <name evidence="1" type="ORF">DERYTH_LOCUS10576</name>
</gene>
<sequence>MWFDMPRNLTLEFEGVREVLIKTTGSNKVRFTVVLEYTASGDKLLPTVIRARPNGFFKNKGAIFVDNHRSYTHDDVVKALNSEGLDVLEILGGMTSVLQPPDVSEISKEVLIKSFESTRLTLNPDGSENNKISYRLQAIVRDRMNEIDELSSEERDKNMMNIDV</sequence>